<protein>
    <submittedName>
        <fullName evidence="1">Uncharacterized protein</fullName>
    </submittedName>
</protein>
<comment type="caution">
    <text evidence="1">The sequence shown here is derived from an EMBL/GenBank/DDBJ whole genome shotgun (WGS) entry which is preliminary data.</text>
</comment>
<sequence>MQKKMSNSKFFNILGAELGLEEVVQAIYDFVKSKPSRRYKIIVGTDSAARSEVQFVTAVTIWRVGNGGIHFWTRSEKTRCNTLRERIYRETICSITLAQELRGRLKEKLGDEFFWNDQIHIDVGENGPTREFIDGVVGMVKGYGFDAVIKPNSFGASTVADRHT</sequence>
<accession>A0A1F5XHW8</accession>
<dbReference type="PANTHER" id="PTHR39961:SF1">
    <property type="entry name" value="DUF458 DOMAIN-CONTAINING PROTEIN"/>
    <property type="match status" value="1"/>
</dbReference>
<gene>
    <name evidence="1" type="ORF">A3B19_02710</name>
</gene>
<evidence type="ECO:0000313" key="1">
    <source>
        <dbReference type="EMBL" id="OGF87467.1"/>
    </source>
</evidence>
<name>A0A1F5XHW8_9BACT</name>
<dbReference type="Proteomes" id="UP000177346">
    <property type="component" value="Unassembled WGS sequence"/>
</dbReference>
<evidence type="ECO:0000313" key="2">
    <source>
        <dbReference type="Proteomes" id="UP000177346"/>
    </source>
</evidence>
<dbReference type="InterPro" id="IPR007405">
    <property type="entry name" value="Phage_KVP40_Orf299"/>
</dbReference>
<organism evidence="1 2">
    <name type="scientific">Candidatus Giovannonibacteria bacterium RIFCSPLOWO2_01_FULL_46_32</name>
    <dbReference type="NCBI Taxonomy" id="1798353"/>
    <lineage>
        <taxon>Bacteria</taxon>
        <taxon>Candidatus Giovannoniibacteriota</taxon>
    </lineage>
</organism>
<reference evidence="1 2" key="1">
    <citation type="journal article" date="2016" name="Nat. Commun.">
        <title>Thousands of microbial genomes shed light on interconnected biogeochemical processes in an aquifer system.</title>
        <authorList>
            <person name="Anantharaman K."/>
            <person name="Brown C.T."/>
            <person name="Hug L.A."/>
            <person name="Sharon I."/>
            <person name="Castelle C.J."/>
            <person name="Probst A.J."/>
            <person name="Thomas B.C."/>
            <person name="Singh A."/>
            <person name="Wilkins M.J."/>
            <person name="Karaoz U."/>
            <person name="Brodie E.L."/>
            <person name="Williams K.H."/>
            <person name="Hubbard S.S."/>
            <person name="Banfield J.F."/>
        </authorList>
    </citation>
    <scope>NUCLEOTIDE SEQUENCE [LARGE SCALE GENOMIC DNA]</scope>
</reference>
<dbReference type="Pfam" id="PF04308">
    <property type="entry name" value="RNaseH_like"/>
    <property type="match status" value="1"/>
</dbReference>
<dbReference type="AlphaFoldDB" id="A0A1F5XHW8"/>
<dbReference type="PANTHER" id="PTHR39961">
    <property type="entry name" value="HYPOTHETICAL CYTOSOLIC PROTEIN"/>
    <property type="match status" value="1"/>
</dbReference>
<proteinExistence type="predicted"/>
<dbReference type="EMBL" id="MFIF01000005">
    <property type="protein sequence ID" value="OGF87467.1"/>
    <property type="molecule type" value="Genomic_DNA"/>
</dbReference>